<reference evidence="2 3" key="1">
    <citation type="submission" date="2020-04" db="EMBL/GenBank/DDBJ databases">
        <authorList>
            <person name="Hogendoorn C."/>
        </authorList>
    </citation>
    <scope>NUCLEOTIDE SEQUENCE [LARGE SCALE GENOMIC DNA]</scope>
    <source>
        <strain evidence="2">COOX1</strain>
    </source>
</reference>
<evidence type="ECO:0000313" key="2">
    <source>
        <dbReference type="EMBL" id="CAB3391987.1"/>
    </source>
</evidence>
<protein>
    <submittedName>
        <fullName evidence="2">Uncharacterized protein</fullName>
    </submittedName>
</protein>
<gene>
    <name evidence="2" type="ORF">COOX1_1185</name>
</gene>
<sequence>MENIEAIRTFARSYFIHIGATLIEDSDTRLAVRVPIEIDKELTDRPYYWMWVEATGQEVEPPTYTFIFDPEATEEEDETAEWLAPGSFRLQRMYESVCRRGRYVRQFEVSRPDILLRPVLLVYWKISYVSDRRKDRLLAAAVDLVEGRVTIRTDASLPPVQLSDTPSARHSEKARIDWPEATGLLQAALRLHLSHEDHRWAEEALERLREEEQHLALYFQQILREREEDRRTLEAEWAIRREELKWRLGPRILADPLQWALLFLTPASMLIWFDNRRSASLTRPVDMWEKEGASLPASVRASQSAGAGHRDRPSVRADSSAQCGFALRPQELPVPGLPARKSPEVDNCS</sequence>
<dbReference type="AlphaFoldDB" id="A0A6F9E6C1"/>
<proteinExistence type="predicted"/>
<evidence type="ECO:0000256" key="1">
    <source>
        <dbReference type="SAM" id="MobiDB-lite"/>
    </source>
</evidence>
<organism evidence="2 3">
    <name type="scientific">Kyrpidia spormannii</name>
    <dbReference type="NCBI Taxonomy" id="2055160"/>
    <lineage>
        <taxon>Bacteria</taxon>
        <taxon>Bacillati</taxon>
        <taxon>Bacillota</taxon>
        <taxon>Bacilli</taxon>
        <taxon>Bacillales</taxon>
        <taxon>Alicyclobacillaceae</taxon>
        <taxon>Kyrpidia</taxon>
    </lineage>
</organism>
<accession>A0A6F9E6C1</accession>
<dbReference type="EMBL" id="LR792683">
    <property type="protein sequence ID" value="CAB3391987.1"/>
    <property type="molecule type" value="Genomic_DNA"/>
</dbReference>
<dbReference type="Proteomes" id="UP000502196">
    <property type="component" value="Chromosome"/>
</dbReference>
<name>A0A6F9E6C1_9BACL</name>
<feature type="region of interest" description="Disordered" evidence="1">
    <location>
        <begin position="330"/>
        <end position="349"/>
    </location>
</feature>
<evidence type="ECO:0000313" key="3">
    <source>
        <dbReference type="Proteomes" id="UP000502196"/>
    </source>
</evidence>
<feature type="region of interest" description="Disordered" evidence="1">
    <location>
        <begin position="296"/>
        <end position="320"/>
    </location>
</feature>
<dbReference type="Pfam" id="PF11079">
    <property type="entry name" value="YqhG"/>
    <property type="match status" value="1"/>
</dbReference>
<dbReference type="InterPro" id="IPR024562">
    <property type="entry name" value="YqhG"/>
</dbReference>